<gene>
    <name evidence="2" type="ORF">SAMN05446037_100321</name>
</gene>
<protein>
    <submittedName>
        <fullName evidence="2">Uncharacterized protein</fullName>
    </submittedName>
</protein>
<reference evidence="2 3" key="1">
    <citation type="submission" date="2017-06" db="EMBL/GenBank/DDBJ databases">
        <authorList>
            <person name="Kim H.J."/>
            <person name="Triplett B.A."/>
        </authorList>
    </citation>
    <scope>NUCLEOTIDE SEQUENCE [LARGE SCALE GENOMIC DNA]</scope>
    <source>
        <strain evidence="2 3">SCA</strain>
    </source>
</reference>
<keyword evidence="1" id="KW-0472">Membrane</keyword>
<name>A0A239B779_9FIRM</name>
<evidence type="ECO:0000313" key="2">
    <source>
        <dbReference type="EMBL" id="SNS03158.1"/>
    </source>
</evidence>
<keyword evidence="1" id="KW-1133">Transmembrane helix</keyword>
<proteinExistence type="predicted"/>
<sequence length="44" mass="4960">MEENYHFLIGEVQRIYGAILYVGGFISGILIAHGVVSRWSDGYK</sequence>
<keyword evidence="3" id="KW-1185">Reference proteome</keyword>
<accession>A0A239B779</accession>
<dbReference type="AlphaFoldDB" id="A0A239B779"/>
<dbReference type="EMBL" id="FZOJ01000003">
    <property type="protein sequence ID" value="SNS03158.1"/>
    <property type="molecule type" value="Genomic_DNA"/>
</dbReference>
<organism evidence="2 3">
    <name type="scientific">Anaerovirgula multivorans</name>
    <dbReference type="NCBI Taxonomy" id="312168"/>
    <lineage>
        <taxon>Bacteria</taxon>
        <taxon>Bacillati</taxon>
        <taxon>Bacillota</taxon>
        <taxon>Clostridia</taxon>
        <taxon>Peptostreptococcales</taxon>
        <taxon>Natronincolaceae</taxon>
        <taxon>Anaerovirgula</taxon>
    </lineage>
</organism>
<evidence type="ECO:0000256" key="1">
    <source>
        <dbReference type="SAM" id="Phobius"/>
    </source>
</evidence>
<feature type="transmembrane region" description="Helical" evidence="1">
    <location>
        <begin position="15"/>
        <end position="36"/>
    </location>
</feature>
<dbReference type="Proteomes" id="UP000198304">
    <property type="component" value="Unassembled WGS sequence"/>
</dbReference>
<keyword evidence="1" id="KW-0812">Transmembrane</keyword>
<evidence type="ECO:0000313" key="3">
    <source>
        <dbReference type="Proteomes" id="UP000198304"/>
    </source>
</evidence>